<accession>U2LEE2</accession>
<organism evidence="1 3">
    <name type="scientific">Treponema socranskii subsp. socranskii VPI DR56BR1116 = ATCC 35536</name>
    <dbReference type="NCBI Taxonomy" id="1125725"/>
    <lineage>
        <taxon>Bacteria</taxon>
        <taxon>Pseudomonadati</taxon>
        <taxon>Spirochaetota</taxon>
        <taxon>Spirochaetia</taxon>
        <taxon>Spirochaetales</taxon>
        <taxon>Treponemataceae</taxon>
        <taxon>Treponema</taxon>
    </lineage>
</organism>
<dbReference type="Proteomes" id="UP000016412">
    <property type="component" value="Unassembled WGS sequence"/>
</dbReference>
<evidence type="ECO:0000313" key="1">
    <source>
        <dbReference type="EMBL" id="ERF61642.1"/>
    </source>
</evidence>
<evidence type="ECO:0000313" key="2">
    <source>
        <dbReference type="EMBL" id="ERK02661.1"/>
    </source>
</evidence>
<keyword evidence="4" id="KW-1185">Reference proteome</keyword>
<gene>
    <name evidence="2" type="ORF">HMPREF0860_0130</name>
    <name evidence="1" type="ORF">HMPREF1325_2377</name>
</gene>
<protein>
    <submittedName>
        <fullName evidence="1">Uncharacterized protein</fullName>
    </submittedName>
</protein>
<sequence length="43" mass="4779">MVRVRAHVYPQVFGRKLEVKLNGAISDVQFKPSILGSISPNIL</sequence>
<dbReference type="Proteomes" id="UP000016646">
    <property type="component" value="Unassembled WGS sequence"/>
</dbReference>
<reference evidence="3 4" key="1">
    <citation type="submission" date="2013-08" db="EMBL/GenBank/DDBJ databases">
        <authorList>
            <person name="Durkin A.S."/>
            <person name="Haft D.R."/>
            <person name="McCorrison J."/>
            <person name="Torralba M."/>
            <person name="Gillis M."/>
            <person name="Haft D.H."/>
            <person name="Methe B."/>
            <person name="Sutton G."/>
            <person name="Nelson K.E."/>
        </authorList>
    </citation>
    <scope>NUCLEOTIDE SEQUENCE [LARGE SCALE GENOMIC DNA]</scope>
    <source>
        <strain evidence="2 4">ATCC 35536</strain>
        <strain evidence="1 3">VPI DR56BR1116</strain>
    </source>
</reference>
<dbReference type="AlphaFoldDB" id="U2LEE2"/>
<evidence type="ECO:0000313" key="4">
    <source>
        <dbReference type="Proteomes" id="UP000016646"/>
    </source>
</evidence>
<evidence type="ECO:0000313" key="3">
    <source>
        <dbReference type="Proteomes" id="UP000016412"/>
    </source>
</evidence>
<dbReference type="PATRIC" id="fig|1125725.3.peg.445"/>
<dbReference type="EMBL" id="AVQI01000050">
    <property type="protein sequence ID" value="ERK02661.1"/>
    <property type="molecule type" value="Genomic_DNA"/>
</dbReference>
<comment type="caution">
    <text evidence="1">The sequence shown here is derived from an EMBL/GenBank/DDBJ whole genome shotgun (WGS) entry which is preliminary data.</text>
</comment>
<dbReference type="EMBL" id="AUZJ01000009">
    <property type="protein sequence ID" value="ERF61642.1"/>
    <property type="molecule type" value="Genomic_DNA"/>
</dbReference>
<name>U2LEE2_TRESO</name>
<proteinExistence type="predicted"/>